<evidence type="ECO:0000256" key="5">
    <source>
        <dbReference type="RuleBase" id="RU367124"/>
    </source>
</evidence>
<dbReference type="AlphaFoldDB" id="E0W599"/>
<evidence type="ECO:0000256" key="4">
    <source>
        <dbReference type="ARBA" id="ARBA00022729"/>
    </source>
</evidence>
<comment type="similarity">
    <text evidence="2 5">Belongs to the RxLR effector family.</text>
</comment>
<dbReference type="VEuPathDB" id="FungiDB:PHYSODRAFT_285565"/>
<evidence type="ECO:0000313" key="8">
    <source>
        <dbReference type="EMBL" id="AEK80949.1"/>
    </source>
</evidence>
<dbReference type="EMBL" id="JN254135">
    <property type="protein sequence ID" value="AEK80948.1"/>
    <property type="molecule type" value="Genomic_DNA"/>
</dbReference>
<evidence type="ECO:0000256" key="1">
    <source>
        <dbReference type="ARBA" id="ARBA00004613"/>
    </source>
</evidence>
<organism evidence="8">
    <name type="scientific">Phytophthora sojae</name>
    <name type="common">Soybean stem and root rot agent</name>
    <name type="synonym">Phytophthora megasperma f. sp. glycines</name>
    <dbReference type="NCBI Taxonomy" id="67593"/>
    <lineage>
        <taxon>Eukaryota</taxon>
        <taxon>Sar</taxon>
        <taxon>Stramenopiles</taxon>
        <taxon>Oomycota</taxon>
        <taxon>Peronosporomycetes</taxon>
        <taxon>Peronosporales</taxon>
        <taxon>Peronosporaceae</taxon>
        <taxon>Phytophthora</taxon>
    </lineage>
</organism>
<dbReference type="EMBL" id="JN254136">
    <property type="protein sequence ID" value="AEK80949.1"/>
    <property type="molecule type" value="Genomic_DNA"/>
</dbReference>
<name>E0W599_PHYSO</name>
<evidence type="ECO:0000313" key="7">
    <source>
        <dbReference type="EMBL" id="AEK80948.1"/>
    </source>
</evidence>
<dbReference type="EMBL" id="JN254137">
    <property type="protein sequence ID" value="AEK80950.1"/>
    <property type="molecule type" value="Genomic_DNA"/>
</dbReference>
<proteinExistence type="inferred from homology"/>
<reference evidence="8" key="1">
    <citation type="journal article" date="2011" name="Plant Cell">
        <title>Transcriptional programming and functional interactions within the Phytophthora sojae RXLR effector repertoire.</title>
        <authorList>
            <person name="Wang Q."/>
            <person name="Han C."/>
            <person name="Ferreira A.O."/>
            <person name="Yu X."/>
            <person name="Ye W."/>
            <person name="Tripathy S."/>
            <person name="Kale S.D."/>
            <person name="Gu B."/>
            <person name="Sheng Y."/>
            <person name="Sui Y."/>
            <person name="Wang X."/>
            <person name="Zhang Z."/>
            <person name="Cheng B."/>
            <person name="Dong S."/>
            <person name="Shan W."/>
            <person name="Zheng X."/>
            <person name="Dou D."/>
            <person name="Tyler B.M."/>
            <person name="Wang Y."/>
        </authorList>
    </citation>
    <scope>NUCLEOTIDE SEQUENCE</scope>
    <source>
        <strain evidence="7">P7064</strain>
        <strain evidence="8">P7074</strain>
        <strain evidence="9">P7076</strain>
    </source>
</reference>
<evidence type="ECO:0000313" key="9">
    <source>
        <dbReference type="EMBL" id="AEK80950.1"/>
    </source>
</evidence>
<sequence length="115" mass="12371">MAAQRFVLLLAAAILLVGNAAATLNGVSQAVSIPADEKQSAHRLLRSHKSGNVADEEEERSFGSAKDPDAVSTKLGLASVRGLADNLDVGQKWFKAILKFRAPKKASMYFPDEYI</sequence>
<feature type="region of interest" description="Disordered" evidence="6">
    <location>
        <begin position="44"/>
        <end position="70"/>
    </location>
</feature>
<comment type="subcellular location">
    <subcellularLocation>
        <location evidence="1 5">Secreted</location>
    </subcellularLocation>
</comment>
<comment type="domain">
    <text evidence="5">The RxLR-dEER motif acts to carry the protein into the host cell cytoplasm through binding to cell surface phosphatidylinositol-3-phosphate.</text>
</comment>
<dbReference type="InterPro" id="IPR031825">
    <property type="entry name" value="RXLR"/>
</dbReference>
<dbReference type="RefSeq" id="XP_009523865.1">
    <property type="nucleotide sequence ID" value="XM_009525570.1"/>
</dbReference>
<keyword evidence="3 5" id="KW-0964">Secreted</keyword>
<dbReference type="HOGENOM" id="CLU_2113801_0_0_1"/>
<feature type="chain" id="PRO_5007653019" description="RxLR effector protein" evidence="5">
    <location>
        <begin position="23"/>
        <end position="115"/>
    </location>
</feature>
<protein>
    <recommendedName>
        <fullName evidence="5">RxLR effector protein</fullName>
    </recommendedName>
</protein>
<feature type="signal peptide" evidence="5">
    <location>
        <begin position="1"/>
        <end position="22"/>
    </location>
</feature>
<accession>E0W599</accession>
<dbReference type="SMR" id="E0W599"/>
<evidence type="ECO:0000256" key="3">
    <source>
        <dbReference type="ARBA" id="ARBA00022525"/>
    </source>
</evidence>
<evidence type="ECO:0000256" key="6">
    <source>
        <dbReference type="SAM" id="MobiDB-lite"/>
    </source>
</evidence>
<comment type="function">
    <text evidence="5">Effector that suppresses plant defense responses during pathogen infection.</text>
</comment>
<dbReference type="Pfam" id="PF16810">
    <property type="entry name" value="RXLR"/>
    <property type="match status" value="1"/>
</dbReference>
<dbReference type="KEGG" id="psoj:PHYSODRAFT_285565"/>
<gene>
    <name evidence="8" type="primary">Avh</name>
</gene>
<evidence type="ECO:0000256" key="2">
    <source>
        <dbReference type="ARBA" id="ARBA00010400"/>
    </source>
</evidence>
<keyword evidence="4 5" id="KW-0732">Signal</keyword>